<evidence type="ECO:0000313" key="1">
    <source>
        <dbReference type="Proteomes" id="UP000887574"/>
    </source>
</evidence>
<accession>A0A915EN05</accession>
<dbReference type="AlphaFoldDB" id="A0A915EN05"/>
<dbReference type="WBParaSite" id="jg8552">
    <property type="protein sequence ID" value="jg8552"/>
    <property type="gene ID" value="jg8552"/>
</dbReference>
<protein>
    <submittedName>
        <fullName evidence="2">Uncharacterized protein</fullName>
    </submittedName>
</protein>
<proteinExistence type="predicted"/>
<evidence type="ECO:0000313" key="2">
    <source>
        <dbReference type="WBParaSite" id="jg8552"/>
    </source>
</evidence>
<keyword evidence="1" id="KW-1185">Reference proteome</keyword>
<sequence>MVEEQVQANIPIHSTAREVLSMNASYEETIHWQDNLQQPEQLEFATAITLPDYATATNIPCLNTKAFVENSATVDHHLAGQESTEPAAEWIQSIASQDAESMQTRAVIQVEAHSAYNSVRKEAFEDNLAVVNDVHTAEQACLKSKECTEEKVDINSILIAGKVEQESSFYTSRAQATAFETFSANASKEVEVEYQQDLVRSDASVSANKSVKSKIEEGEQASLQTKLVVRQKLI</sequence>
<name>A0A915EN05_9BILA</name>
<organism evidence="1 2">
    <name type="scientific">Ditylenchus dipsaci</name>
    <dbReference type="NCBI Taxonomy" id="166011"/>
    <lineage>
        <taxon>Eukaryota</taxon>
        <taxon>Metazoa</taxon>
        <taxon>Ecdysozoa</taxon>
        <taxon>Nematoda</taxon>
        <taxon>Chromadorea</taxon>
        <taxon>Rhabditida</taxon>
        <taxon>Tylenchina</taxon>
        <taxon>Tylenchomorpha</taxon>
        <taxon>Sphaerularioidea</taxon>
        <taxon>Anguinidae</taxon>
        <taxon>Anguininae</taxon>
        <taxon>Ditylenchus</taxon>
    </lineage>
</organism>
<dbReference type="Proteomes" id="UP000887574">
    <property type="component" value="Unplaced"/>
</dbReference>
<reference evidence="2" key="1">
    <citation type="submission" date="2022-11" db="UniProtKB">
        <authorList>
            <consortium name="WormBaseParasite"/>
        </authorList>
    </citation>
    <scope>IDENTIFICATION</scope>
</reference>